<feature type="transmembrane region" description="Helical" evidence="6">
    <location>
        <begin position="97"/>
        <end position="124"/>
    </location>
</feature>
<evidence type="ECO:0000256" key="5">
    <source>
        <dbReference type="ARBA" id="ARBA00023136"/>
    </source>
</evidence>
<feature type="transmembrane region" description="Helical" evidence="6">
    <location>
        <begin position="196"/>
        <end position="219"/>
    </location>
</feature>
<keyword evidence="3 6" id="KW-0812">Transmembrane</keyword>
<comment type="subcellular location">
    <subcellularLocation>
        <location evidence="1">Membrane</location>
        <topology evidence="1">Multi-pass membrane protein</topology>
    </subcellularLocation>
</comment>
<dbReference type="AlphaFoldDB" id="A0A2T4ZCI8"/>
<feature type="transmembrane region" description="Helical" evidence="6">
    <location>
        <begin position="130"/>
        <end position="152"/>
    </location>
</feature>
<dbReference type="PANTHER" id="PTHR11706:SF33">
    <property type="entry name" value="NATURAL RESISTANCE-ASSOCIATED MACROPHAGE PROTEIN 2"/>
    <property type="match status" value="1"/>
</dbReference>
<reference evidence="7 8" key="1">
    <citation type="submission" date="2018-04" db="EMBL/GenBank/DDBJ databases">
        <title>Genomic Encyclopedia of Archaeal and Bacterial Type Strains, Phase II (KMG-II): from individual species to whole genera.</title>
        <authorList>
            <person name="Goeker M."/>
        </authorList>
    </citation>
    <scope>NUCLEOTIDE SEQUENCE [LARGE SCALE GENOMIC DNA]</scope>
    <source>
        <strain evidence="7 8">DSM 45169</strain>
    </source>
</reference>
<organism evidence="7 8">
    <name type="scientific">Desmospora activa DSM 45169</name>
    <dbReference type="NCBI Taxonomy" id="1121389"/>
    <lineage>
        <taxon>Bacteria</taxon>
        <taxon>Bacillati</taxon>
        <taxon>Bacillota</taxon>
        <taxon>Bacilli</taxon>
        <taxon>Bacillales</taxon>
        <taxon>Thermoactinomycetaceae</taxon>
        <taxon>Desmospora</taxon>
    </lineage>
</organism>
<feature type="transmembrane region" description="Helical" evidence="6">
    <location>
        <begin position="49"/>
        <end position="67"/>
    </location>
</feature>
<sequence>MTSKEDRITPSSTLTFKDYVKAIGPGVIIAAAIIGPGTVTTTSVAGATYGYEALWIVILACVVSYFYQEPAIRITLRKSTSLMEGVRQHVGKPASGFLLVALITGAVAFQAGNFTGAAMALNYFIPEITITAWALTMAISALVIAWLGVYTLLENINKVLIGLMVVAFVITGFVSGPSLGDLVSKGFSFRIPGGDYWMVLALLATTLPPNTVLGLSAFLKKKYATVADRIPSREIALSRFDLRFNMVITAFITGSIIICAGAVIHPQGIEITGAEDMAMQLTPLLGRFAGVSFALGLWAAGFSSGLYQASLAYILMNQAFGWPEDATALRSRIIMVVTSLVPVGIIALFDEMPIAVIVTAQALNGLALPLVAALIWLLSNKKDFLGDSVNNSRQNIIYGLIMLLVTFLALRVFLELFHVI</sequence>
<keyword evidence="8" id="KW-1185">Reference proteome</keyword>
<evidence type="ECO:0000313" key="8">
    <source>
        <dbReference type="Proteomes" id="UP000241639"/>
    </source>
</evidence>
<evidence type="ECO:0000256" key="4">
    <source>
        <dbReference type="ARBA" id="ARBA00022989"/>
    </source>
</evidence>
<dbReference type="RefSeq" id="WP_107726715.1">
    <property type="nucleotide sequence ID" value="NZ_PZZP01000001.1"/>
</dbReference>
<evidence type="ECO:0000256" key="3">
    <source>
        <dbReference type="ARBA" id="ARBA00022692"/>
    </source>
</evidence>
<evidence type="ECO:0000256" key="6">
    <source>
        <dbReference type="SAM" id="Phobius"/>
    </source>
</evidence>
<dbReference type="Pfam" id="PF01566">
    <property type="entry name" value="Nramp"/>
    <property type="match status" value="1"/>
</dbReference>
<dbReference type="InterPro" id="IPR001046">
    <property type="entry name" value="NRAMP_fam"/>
</dbReference>
<dbReference type="GO" id="GO:0015086">
    <property type="term" value="F:cadmium ion transmembrane transporter activity"/>
    <property type="evidence" value="ECO:0007669"/>
    <property type="project" value="TreeGrafter"/>
</dbReference>
<dbReference type="GO" id="GO:0034755">
    <property type="term" value="P:iron ion transmembrane transport"/>
    <property type="evidence" value="ECO:0007669"/>
    <property type="project" value="TreeGrafter"/>
</dbReference>
<dbReference type="PANTHER" id="PTHR11706">
    <property type="entry name" value="SOLUTE CARRIER PROTEIN FAMILY 11 MEMBER"/>
    <property type="match status" value="1"/>
</dbReference>
<protein>
    <submittedName>
        <fullName evidence="7">NRAMP (Natural resistance-associated macrophage protein)-like metal ion transporter</fullName>
    </submittedName>
</protein>
<accession>A0A2T4ZCI8</accession>
<evidence type="ECO:0000256" key="1">
    <source>
        <dbReference type="ARBA" id="ARBA00004141"/>
    </source>
</evidence>
<dbReference type="NCBIfam" id="NF037982">
    <property type="entry name" value="Nramp_1"/>
    <property type="match status" value="1"/>
</dbReference>
<dbReference type="GO" id="GO:0005384">
    <property type="term" value="F:manganese ion transmembrane transporter activity"/>
    <property type="evidence" value="ECO:0007669"/>
    <property type="project" value="TreeGrafter"/>
</dbReference>
<feature type="transmembrane region" description="Helical" evidence="6">
    <location>
        <begin position="159"/>
        <end position="176"/>
    </location>
</feature>
<feature type="transmembrane region" description="Helical" evidence="6">
    <location>
        <begin position="284"/>
        <end position="307"/>
    </location>
</feature>
<evidence type="ECO:0000313" key="7">
    <source>
        <dbReference type="EMBL" id="PTM59603.1"/>
    </source>
</evidence>
<comment type="caution">
    <text evidence="7">The sequence shown here is derived from an EMBL/GenBank/DDBJ whole genome shotgun (WGS) entry which is preliminary data.</text>
</comment>
<feature type="transmembrane region" description="Helical" evidence="6">
    <location>
        <begin position="328"/>
        <end position="348"/>
    </location>
</feature>
<evidence type="ECO:0000256" key="2">
    <source>
        <dbReference type="ARBA" id="ARBA00022448"/>
    </source>
</evidence>
<feature type="transmembrane region" description="Helical" evidence="6">
    <location>
        <begin position="396"/>
        <end position="414"/>
    </location>
</feature>
<feature type="transmembrane region" description="Helical" evidence="6">
    <location>
        <begin position="240"/>
        <end position="264"/>
    </location>
</feature>
<gene>
    <name evidence="7" type="ORF">C8J48_2232</name>
</gene>
<dbReference type="OrthoDB" id="9787548at2"/>
<proteinExistence type="predicted"/>
<dbReference type="Proteomes" id="UP000241639">
    <property type="component" value="Unassembled WGS sequence"/>
</dbReference>
<name>A0A2T4ZCI8_9BACL</name>
<dbReference type="EMBL" id="PZZP01000001">
    <property type="protein sequence ID" value="PTM59603.1"/>
    <property type="molecule type" value="Genomic_DNA"/>
</dbReference>
<feature type="transmembrane region" description="Helical" evidence="6">
    <location>
        <begin position="20"/>
        <end position="37"/>
    </location>
</feature>
<feature type="transmembrane region" description="Helical" evidence="6">
    <location>
        <begin position="354"/>
        <end position="376"/>
    </location>
</feature>
<dbReference type="GO" id="GO:0005886">
    <property type="term" value="C:plasma membrane"/>
    <property type="evidence" value="ECO:0007669"/>
    <property type="project" value="TreeGrafter"/>
</dbReference>
<keyword evidence="5 6" id="KW-0472">Membrane</keyword>
<keyword evidence="2" id="KW-0813">Transport</keyword>
<keyword evidence="4 6" id="KW-1133">Transmembrane helix</keyword>